<protein>
    <submittedName>
        <fullName evidence="1">Uncharacterized protein</fullName>
    </submittedName>
</protein>
<keyword evidence="2" id="KW-1185">Reference proteome</keyword>
<gene>
    <name evidence="1" type="ORF">FIBSPDRAFT_934971</name>
</gene>
<evidence type="ECO:0000313" key="2">
    <source>
        <dbReference type="Proteomes" id="UP000076532"/>
    </source>
</evidence>
<proteinExistence type="predicted"/>
<name>A0A166EK16_9AGAM</name>
<organism evidence="1 2">
    <name type="scientific">Athelia psychrophila</name>
    <dbReference type="NCBI Taxonomy" id="1759441"/>
    <lineage>
        <taxon>Eukaryota</taxon>
        <taxon>Fungi</taxon>
        <taxon>Dikarya</taxon>
        <taxon>Basidiomycota</taxon>
        <taxon>Agaricomycotina</taxon>
        <taxon>Agaricomycetes</taxon>
        <taxon>Agaricomycetidae</taxon>
        <taxon>Atheliales</taxon>
        <taxon>Atheliaceae</taxon>
        <taxon>Athelia</taxon>
    </lineage>
</organism>
<sequence length="178" mass="18824">MGPLAVLEAVKARAECGEEAEKVTSRNRAIRFIRNKADANAIGDLSKAITRSLEKLKLERMLNIEIITNNVRSAGSILLTWLTLALESARATAAGISGLESGLHNGLQATTGIGSEPGTHARATATALSSVEVKVNSGLTKTQNVGEVIQVSPLGIICEKDAEVVLVTCQDDGRRNHQ</sequence>
<evidence type="ECO:0000313" key="1">
    <source>
        <dbReference type="EMBL" id="KZP15842.1"/>
    </source>
</evidence>
<accession>A0A166EK16</accession>
<dbReference type="AlphaFoldDB" id="A0A166EK16"/>
<dbReference type="Proteomes" id="UP000076532">
    <property type="component" value="Unassembled WGS sequence"/>
</dbReference>
<dbReference type="EMBL" id="KV417600">
    <property type="protein sequence ID" value="KZP15842.1"/>
    <property type="molecule type" value="Genomic_DNA"/>
</dbReference>
<reference evidence="1 2" key="1">
    <citation type="journal article" date="2016" name="Mol. Biol. Evol.">
        <title>Comparative Genomics of Early-Diverging Mushroom-Forming Fungi Provides Insights into the Origins of Lignocellulose Decay Capabilities.</title>
        <authorList>
            <person name="Nagy L.G."/>
            <person name="Riley R."/>
            <person name="Tritt A."/>
            <person name="Adam C."/>
            <person name="Daum C."/>
            <person name="Floudas D."/>
            <person name="Sun H."/>
            <person name="Yadav J.S."/>
            <person name="Pangilinan J."/>
            <person name="Larsson K.H."/>
            <person name="Matsuura K."/>
            <person name="Barry K."/>
            <person name="Labutti K."/>
            <person name="Kuo R."/>
            <person name="Ohm R.A."/>
            <person name="Bhattacharya S.S."/>
            <person name="Shirouzu T."/>
            <person name="Yoshinaga Y."/>
            <person name="Martin F.M."/>
            <person name="Grigoriev I.V."/>
            <person name="Hibbett D.S."/>
        </authorList>
    </citation>
    <scope>NUCLEOTIDE SEQUENCE [LARGE SCALE GENOMIC DNA]</scope>
    <source>
        <strain evidence="1 2">CBS 109695</strain>
    </source>
</reference>